<evidence type="ECO:0000259" key="5">
    <source>
        <dbReference type="Pfam" id="PF18738"/>
    </source>
</evidence>
<evidence type="ECO:0000259" key="6">
    <source>
        <dbReference type="Pfam" id="PF20720"/>
    </source>
</evidence>
<evidence type="ECO:0000313" key="8">
    <source>
        <dbReference type="Proteomes" id="UP001164746"/>
    </source>
</evidence>
<dbReference type="InterPro" id="IPR036770">
    <property type="entry name" value="Ankyrin_rpt-contain_sf"/>
</dbReference>
<dbReference type="Gene3D" id="1.25.40.20">
    <property type="entry name" value="Ankyrin repeat-containing domain"/>
    <property type="match status" value="2"/>
</dbReference>
<feature type="compositionally biased region" description="Basic and acidic residues" evidence="4">
    <location>
        <begin position="1134"/>
        <end position="1146"/>
    </location>
</feature>
<dbReference type="InterPro" id="IPR002110">
    <property type="entry name" value="Ankyrin_rpt"/>
</dbReference>
<dbReference type="InterPro" id="IPR041249">
    <property type="entry name" value="HEPN_DZIP3"/>
</dbReference>
<evidence type="ECO:0000256" key="1">
    <source>
        <dbReference type="ARBA" id="ARBA00022737"/>
    </source>
</evidence>
<dbReference type="Pfam" id="PF18738">
    <property type="entry name" value="HEPN_DZIP3"/>
    <property type="match status" value="1"/>
</dbReference>
<dbReference type="InterPro" id="IPR049050">
    <property type="entry name" value="nSTAND3"/>
</dbReference>
<dbReference type="EMBL" id="CP111015">
    <property type="protein sequence ID" value="WAR03959.1"/>
    <property type="molecule type" value="Genomic_DNA"/>
</dbReference>
<organism evidence="7 8">
    <name type="scientific">Mya arenaria</name>
    <name type="common">Soft-shell clam</name>
    <dbReference type="NCBI Taxonomy" id="6604"/>
    <lineage>
        <taxon>Eukaryota</taxon>
        <taxon>Metazoa</taxon>
        <taxon>Spiralia</taxon>
        <taxon>Lophotrochozoa</taxon>
        <taxon>Mollusca</taxon>
        <taxon>Bivalvia</taxon>
        <taxon>Autobranchia</taxon>
        <taxon>Heteroconchia</taxon>
        <taxon>Euheterodonta</taxon>
        <taxon>Imparidentia</taxon>
        <taxon>Neoheterodontei</taxon>
        <taxon>Myida</taxon>
        <taxon>Myoidea</taxon>
        <taxon>Myidae</taxon>
        <taxon>Mya</taxon>
    </lineage>
</organism>
<dbReference type="PROSITE" id="PS50088">
    <property type="entry name" value="ANK_REPEAT"/>
    <property type="match status" value="7"/>
</dbReference>
<keyword evidence="8" id="KW-1185">Reference proteome</keyword>
<evidence type="ECO:0000256" key="2">
    <source>
        <dbReference type="ARBA" id="ARBA00023043"/>
    </source>
</evidence>
<reference evidence="7" key="1">
    <citation type="submission" date="2022-11" db="EMBL/GenBank/DDBJ databases">
        <title>Centuries of genome instability and evolution in soft-shell clam transmissible cancer (bioRxiv).</title>
        <authorList>
            <person name="Hart S.F.M."/>
            <person name="Yonemitsu M.A."/>
            <person name="Giersch R.M."/>
            <person name="Beal B.F."/>
            <person name="Arriagada G."/>
            <person name="Davis B.W."/>
            <person name="Ostrander E.A."/>
            <person name="Goff S.P."/>
            <person name="Metzger M.J."/>
        </authorList>
    </citation>
    <scope>NUCLEOTIDE SEQUENCE</scope>
    <source>
        <strain evidence="7">MELC-2E11</strain>
        <tissue evidence="7">Siphon/mantle</tissue>
    </source>
</reference>
<evidence type="ECO:0000313" key="7">
    <source>
        <dbReference type="EMBL" id="WAR03959.1"/>
    </source>
</evidence>
<evidence type="ECO:0000256" key="4">
    <source>
        <dbReference type="SAM" id="MobiDB-lite"/>
    </source>
</evidence>
<feature type="repeat" description="ANK" evidence="3">
    <location>
        <begin position="799"/>
        <end position="831"/>
    </location>
</feature>
<feature type="repeat" description="ANK" evidence="3">
    <location>
        <begin position="833"/>
        <end position="865"/>
    </location>
</feature>
<feature type="domain" description="Novel STAND NTPase 3" evidence="6">
    <location>
        <begin position="199"/>
        <end position="354"/>
    </location>
</feature>
<protein>
    <submittedName>
        <fullName evidence="7">ANK3-like protein</fullName>
    </submittedName>
</protein>
<feature type="repeat" description="ANK" evidence="3">
    <location>
        <begin position="908"/>
        <end position="940"/>
    </location>
</feature>
<gene>
    <name evidence="7" type="ORF">MAR_010517</name>
</gene>
<dbReference type="Proteomes" id="UP001164746">
    <property type="component" value="Chromosome 4"/>
</dbReference>
<name>A0ABY7E421_MYAAR</name>
<dbReference type="PANTHER" id="PTHR24198">
    <property type="entry name" value="ANKYRIN REPEAT AND PROTEIN KINASE DOMAIN-CONTAINING PROTEIN"/>
    <property type="match status" value="1"/>
</dbReference>
<accession>A0ABY7E421</accession>
<evidence type="ECO:0000256" key="3">
    <source>
        <dbReference type="PROSITE-ProRule" id="PRU00023"/>
    </source>
</evidence>
<keyword evidence="1" id="KW-0677">Repeat</keyword>
<feature type="domain" description="DZIP3-like HEPN" evidence="5">
    <location>
        <begin position="60"/>
        <end position="165"/>
    </location>
</feature>
<dbReference type="PANTHER" id="PTHR24198:SF165">
    <property type="entry name" value="ANKYRIN REPEAT-CONTAINING PROTEIN-RELATED"/>
    <property type="match status" value="1"/>
</dbReference>
<dbReference type="Pfam" id="PF12796">
    <property type="entry name" value="Ank_2"/>
    <property type="match status" value="2"/>
</dbReference>
<keyword evidence="2 3" id="KW-0040">ANK repeat</keyword>
<proteinExistence type="predicted"/>
<feature type="repeat" description="ANK" evidence="3">
    <location>
        <begin position="1005"/>
        <end position="1028"/>
    </location>
</feature>
<feature type="repeat" description="ANK" evidence="3">
    <location>
        <begin position="766"/>
        <end position="798"/>
    </location>
</feature>
<dbReference type="SMART" id="SM00248">
    <property type="entry name" value="ANK"/>
    <property type="match status" value="9"/>
</dbReference>
<dbReference type="Pfam" id="PF00023">
    <property type="entry name" value="Ank"/>
    <property type="match status" value="2"/>
</dbReference>
<feature type="repeat" description="ANK" evidence="3">
    <location>
        <begin position="698"/>
        <end position="730"/>
    </location>
</feature>
<dbReference type="SUPFAM" id="SSF48403">
    <property type="entry name" value="Ankyrin repeat"/>
    <property type="match status" value="1"/>
</dbReference>
<dbReference type="Pfam" id="PF20720">
    <property type="entry name" value="nSTAND3"/>
    <property type="match status" value="1"/>
</dbReference>
<feature type="region of interest" description="Disordered" evidence="4">
    <location>
        <begin position="1113"/>
        <end position="1155"/>
    </location>
</feature>
<dbReference type="PROSITE" id="PS50297">
    <property type="entry name" value="ANK_REP_REGION"/>
    <property type="match status" value="6"/>
</dbReference>
<sequence length="1155" mass="131313">MKYDLRNGEFRRSIVFMMLAAVTPGSIDGTQNEQYYLRLHLLLMKAGDVLRTMFDSIITPNNLLHELRKHKGEIENLKNNGILSNDQYNLLNPNPDSKKFDVSLLILLLRNICNLSKLKSNDPIWKENDNTNITNTMPPVIASIVRIRNLRNKTCGMHNLKAEIKELVTKTLDIVTPEMKSLRENTIWFFEESRKDPFYVETARFQDAIRLLKEKHFIVLTGHPGEGKTAMAARLALVDGTKPENCLNLEDALDWRKVDWSLKLFNTVIVDDIFGGGALNQKLLADWERYLPEMERAAKQKRLRIIITTRHYIKEEALEELDKPTIFDDKVGYVLLLSSTIYMSFDEKKDILVSRAKKNNSEDMINTHRIKYEECVRNAQGVMNLQEGRRADFVFGFPQCATLFVGSEALIKLGPAFFSKPEIHFKTYIDELYKGRDEELFHKFLALVAVWAKQDMRMKEHDLQNAKKVSDHVKYVANCFGIDVTNSFLETLKSSLKSHVNDLLLLIDRSGEYTFSHNVNGDMVGVVLGSHKPLECIELCPRDFLMERVTIAQAGKGELRVVVKQSDYEALCEKFAKMIGRKDCNLVAKEPPHQEFQQLQRKGPRSNTVDALSDIDFGILKHSAFKDEGFVEIFIRYIREKHLDQDLFNVPVMKMTGYFLDYGIKMTEMVMYLPGYTLYSGLSVLAKELIEQEVFPKNQVDPLLLATHSGDIGMMELLLNHGAKVSGDTIYVAMHKRGSTFDSNKVLDTIVEYQGIDINDKGNAVNGNYPLIVAARKGFTYAVKCMLHHGADPSVKNDKNLTALHKAVIYKHDQIIQLLIDHNSPLDAKGGKFKRSPLHIAADLGMDRIVQKILIKGANVKIKDHRGHYPIFLAAIRGHFETVRVLLKHDKSQDNLRIASYGKKSFIKGMSLFHVAVWKNDRKLIQLLIDEKANPNVKDFFGQTPLFYAIMAGKKTAMRMLLQYADKTMPQKQGYTPLHAAIHKGNIKLVAKLAAEVDVNALDKYGRTPLHVACEKGNVNAVNILLNKHNADPLMVTKRGDTVFHILRRMKGNKSHEDHCNRRLIELLLIDAHPAIFDRVKSMPNNKDVSITDSLNLTPKDLTTIQGLKQGIKSDFGEISDDDDEDSSATKVSRAGDTDNDNYHDKDDDDEGDFE</sequence>
<feature type="repeat" description="ANK" evidence="3">
    <location>
        <begin position="973"/>
        <end position="993"/>
    </location>
</feature>
<feature type="compositionally biased region" description="Acidic residues" evidence="4">
    <location>
        <begin position="1118"/>
        <end position="1127"/>
    </location>
</feature>